<dbReference type="SUPFAM" id="SSF52266">
    <property type="entry name" value="SGNH hydrolase"/>
    <property type="match status" value="1"/>
</dbReference>
<protein>
    <recommendedName>
        <fullName evidence="3">SGNH/GDSL hydrolase family protein</fullName>
    </recommendedName>
</protein>
<dbReference type="Gene3D" id="3.40.50.1110">
    <property type="entry name" value="SGNH hydrolase"/>
    <property type="match status" value="1"/>
</dbReference>
<proteinExistence type="predicted"/>
<accession>A0AAE3EV06</accession>
<dbReference type="InterPro" id="IPR036514">
    <property type="entry name" value="SGNH_hydro_sf"/>
</dbReference>
<evidence type="ECO:0000313" key="2">
    <source>
        <dbReference type="Proteomes" id="UP001200642"/>
    </source>
</evidence>
<dbReference type="EMBL" id="JAIRBC010000018">
    <property type="protein sequence ID" value="MCG2461615.1"/>
    <property type="molecule type" value="Genomic_DNA"/>
</dbReference>
<evidence type="ECO:0008006" key="3">
    <source>
        <dbReference type="Google" id="ProtNLM"/>
    </source>
</evidence>
<keyword evidence="2" id="KW-1185">Reference proteome</keyword>
<dbReference type="AlphaFoldDB" id="A0AAE3EV06"/>
<organism evidence="1 2">
    <name type="scientific">Cerina litoralis</name>
    <dbReference type="NCBI Taxonomy" id="2874477"/>
    <lineage>
        <taxon>Bacteria</taxon>
        <taxon>Pseudomonadati</taxon>
        <taxon>Bacteroidota</taxon>
        <taxon>Flavobacteriia</taxon>
        <taxon>Flavobacteriales</taxon>
        <taxon>Flavobacteriaceae</taxon>
        <taxon>Cerina</taxon>
    </lineage>
</organism>
<reference evidence="1" key="1">
    <citation type="submission" date="2023-02" db="EMBL/GenBank/DDBJ databases">
        <title>Genome of Flavobacteriaceae gen. nov. sp. strain F89.</title>
        <authorList>
            <person name="Wang Y."/>
        </authorList>
    </citation>
    <scope>NUCLEOTIDE SEQUENCE</scope>
    <source>
        <strain evidence="1">F89</strain>
    </source>
</reference>
<dbReference type="GO" id="GO:0016788">
    <property type="term" value="F:hydrolase activity, acting on ester bonds"/>
    <property type="evidence" value="ECO:0007669"/>
    <property type="project" value="UniProtKB-ARBA"/>
</dbReference>
<evidence type="ECO:0000313" key="1">
    <source>
        <dbReference type="EMBL" id="MCG2461615.1"/>
    </source>
</evidence>
<gene>
    <name evidence="1" type="ORF">K8352_12715</name>
</gene>
<sequence>MSACKSPGNKRLNVLLVGNSSIYYNNMPTMLEYIAHENGQDLKTKLIAYGGYTLQDHLNDGTIEKTLDSLSWDFVILNEQSTLGEHFMVDGLRRVKESNSFYGTVRKFVSKINKSGAETVVLSLYPRKNSPKSDGETLDYSYMKIAKELDIGLSPVSYTWRDILKVRSNWQIYREDNLHPTPLGSFITATTLYSTLTNSKSMFLEGEITGPLIEEFDGTIHLDSIVSSIKVDKSKSQIINELAYQNVKNLSESGGYFRLAKPVQIFTKDSTNLNL</sequence>
<name>A0AAE3EV06_9FLAO</name>
<comment type="caution">
    <text evidence="1">The sequence shown here is derived from an EMBL/GenBank/DDBJ whole genome shotgun (WGS) entry which is preliminary data.</text>
</comment>
<dbReference type="Proteomes" id="UP001200642">
    <property type="component" value="Unassembled WGS sequence"/>
</dbReference>